<evidence type="ECO:0000256" key="5">
    <source>
        <dbReference type="ARBA" id="ARBA00022801"/>
    </source>
</evidence>
<proteinExistence type="inferred from homology"/>
<evidence type="ECO:0000313" key="9">
    <source>
        <dbReference type="EMBL" id="KAK7001704.1"/>
    </source>
</evidence>
<dbReference type="InterPro" id="IPR024079">
    <property type="entry name" value="MetalloPept_cat_dom_sf"/>
</dbReference>
<dbReference type="SUPFAM" id="SSF55486">
    <property type="entry name" value="Metalloproteases ('zincins'), catalytic domain"/>
    <property type="match status" value="1"/>
</dbReference>
<name>A0AAW0A7S3_9AGAR</name>
<dbReference type="GO" id="GO:0004222">
    <property type="term" value="F:metalloendopeptidase activity"/>
    <property type="evidence" value="ECO:0007669"/>
    <property type="project" value="InterPro"/>
</dbReference>
<comment type="cofactor">
    <cofactor evidence="1">
        <name>Zn(2+)</name>
        <dbReference type="ChEBI" id="CHEBI:29105"/>
    </cofactor>
</comment>
<keyword evidence="4" id="KW-0479">Metal-binding</keyword>
<evidence type="ECO:0000256" key="4">
    <source>
        <dbReference type="ARBA" id="ARBA00022723"/>
    </source>
</evidence>
<keyword evidence="10" id="KW-1185">Reference proteome</keyword>
<dbReference type="AlphaFoldDB" id="A0AAW0A7S3"/>
<dbReference type="PANTHER" id="PTHR37016">
    <property type="match status" value="1"/>
</dbReference>
<sequence>MGGKSRQIGTAETQPLAGLLNTPAQSIFSSLTAVALGLSAGDLRVSLKPISKSANSIDDIVLTAVVPNPTDHDIRVIGKNNVLDNSTTSSFAVSKDDNTVLFTTGIRTTLDLSAEGVYVTIPAGSSIAVNHTRLGPLFDFNTHGTGKFKFAPKTVFQTGYDADPLQVEVDAVEVNVAHDVAKREVFPLERRASTPTCGNSARLTVLKNALSDARVRAGGAASDINTHPNSAEFKTYFGGNKQADIWYNFDRIAGDLASSGTRKIYCNKDHASLCGGSGGVIAGGKIVGSDHWLTRLPKRLIYTCDYLFNNVGSTAGVCSGGFDSTASSKGGVILHELSHATAGTADIAYGCSATAKLSAATGFE</sequence>
<evidence type="ECO:0000313" key="10">
    <source>
        <dbReference type="Proteomes" id="UP001362999"/>
    </source>
</evidence>
<dbReference type="GO" id="GO:0046872">
    <property type="term" value="F:metal ion binding"/>
    <property type="evidence" value="ECO:0007669"/>
    <property type="project" value="UniProtKB-KW"/>
</dbReference>
<protein>
    <submittedName>
        <fullName evidence="9">Neutral protease 2</fullName>
    </submittedName>
</protein>
<dbReference type="PANTHER" id="PTHR37016:SF3">
    <property type="entry name" value="NEUTRAL PROTEASE 2-RELATED"/>
    <property type="match status" value="1"/>
</dbReference>
<dbReference type="InterPro" id="IPR029463">
    <property type="entry name" value="Lys_MEP"/>
</dbReference>
<evidence type="ECO:0000256" key="3">
    <source>
        <dbReference type="ARBA" id="ARBA00022670"/>
    </source>
</evidence>
<dbReference type="EMBL" id="JAWWNJ010000082">
    <property type="protein sequence ID" value="KAK7001704.1"/>
    <property type="molecule type" value="Genomic_DNA"/>
</dbReference>
<keyword evidence="3 9" id="KW-0645">Protease</keyword>
<keyword evidence="5" id="KW-0378">Hydrolase</keyword>
<comment type="similarity">
    <text evidence="2">Belongs to the peptidase M35 family.</text>
</comment>
<feature type="domain" description="Lysine-specific metallo-endopeptidase" evidence="8">
    <location>
        <begin position="227"/>
        <end position="358"/>
    </location>
</feature>
<evidence type="ECO:0000256" key="1">
    <source>
        <dbReference type="ARBA" id="ARBA00001947"/>
    </source>
</evidence>
<accession>A0AAW0A7S3</accession>
<evidence type="ECO:0000256" key="6">
    <source>
        <dbReference type="ARBA" id="ARBA00022833"/>
    </source>
</evidence>
<dbReference type="Proteomes" id="UP001362999">
    <property type="component" value="Unassembled WGS sequence"/>
</dbReference>
<dbReference type="InterPro" id="IPR050414">
    <property type="entry name" value="Fungal_M35_metalloproteases"/>
</dbReference>
<keyword evidence="7" id="KW-0482">Metalloprotease</keyword>
<evidence type="ECO:0000256" key="7">
    <source>
        <dbReference type="ARBA" id="ARBA00023049"/>
    </source>
</evidence>
<dbReference type="GO" id="GO:0006508">
    <property type="term" value="P:proteolysis"/>
    <property type="evidence" value="ECO:0007669"/>
    <property type="project" value="UniProtKB-KW"/>
</dbReference>
<dbReference type="Pfam" id="PF14521">
    <property type="entry name" value="Aspzincin_M35"/>
    <property type="match status" value="1"/>
</dbReference>
<dbReference type="Gene3D" id="2.60.40.2970">
    <property type="match status" value="1"/>
</dbReference>
<reference evidence="9 10" key="1">
    <citation type="journal article" date="2024" name="J Genomics">
        <title>Draft genome sequencing and assembly of Favolaschia claudopus CIRM-BRFM 2984 isolated from oak limbs.</title>
        <authorList>
            <person name="Navarro D."/>
            <person name="Drula E."/>
            <person name="Chaduli D."/>
            <person name="Cazenave R."/>
            <person name="Ahrendt S."/>
            <person name="Wang J."/>
            <person name="Lipzen A."/>
            <person name="Daum C."/>
            <person name="Barry K."/>
            <person name="Grigoriev I.V."/>
            <person name="Favel A."/>
            <person name="Rosso M.N."/>
            <person name="Martin F."/>
        </authorList>
    </citation>
    <scope>NUCLEOTIDE SEQUENCE [LARGE SCALE GENOMIC DNA]</scope>
    <source>
        <strain evidence="9 10">CIRM-BRFM 2984</strain>
    </source>
</reference>
<keyword evidence="6" id="KW-0862">Zinc</keyword>
<gene>
    <name evidence="9" type="ORF">R3P38DRAFT_3611014</name>
</gene>
<dbReference type="Gene3D" id="3.40.390.10">
    <property type="entry name" value="Collagenase (Catalytic Domain)"/>
    <property type="match status" value="1"/>
</dbReference>
<evidence type="ECO:0000256" key="2">
    <source>
        <dbReference type="ARBA" id="ARBA00010279"/>
    </source>
</evidence>
<comment type="caution">
    <text evidence="9">The sequence shown here is derived from an EMBL/GenBank/DDBJ whole genome shotgun (WGS) entry which is preliminary data.</text>
</comment>
<organism evidence="9 10">
    <name type="scientific">Favolaschia claudopus</name>
    <dbReference type="NCBI Taxonomy" id="2862362"/>
    <lineage>
        <taxon>Eukaryota</taxon>
        <taxon>Fungi</taxon>
        <taxon>Dikarya</taxon>
        <taxon>Basidiomycota</taxon>
        <taxon>Agaricomycotina</taxon>
        <taxon>Agaricomycetes</taxon>
        <taxon>Agaricomycetidae</taxon>
        <taxon>Agaricales</taxon>
        <taxon>Marasmiineae</taxon>
        <taxon>Mycenaceae</taxon>
        <taxon>Favolaschia</taxon>
    </lineage>
</organism>
<evidence type="ECO:0000259" key="8">
    <source>
        <dbReference type="Pfam" id="PF14521"/>
    </source>
</evidence>